<dbReference type="Pfam" id="PF16344">
    <property type="entry name" value="FecR_C"/>
    <property type="match status" value="1"/>
</dbReference>
<evidence type="ECO:0000256" key="1">
    <source>
        <dbReference type="SAM" id="Phobius"/>
    </source>
</evidence>
<dbReference type="Pfam" id="PF04773">
    <property type="entry name" value="FecR"/>
    <property type="match status" value="1"/>
</dbReference>
<dbReference type="InterPro" id="IPR012373">
    <property type="entry name" value="Ferrdict_sens_TM"/>
</dbReference>
<comment type="caution">
    <text evidence="4">The sequence shown here is derived from an EMBL/GenBank/DDBJ whole genome shotgun (WGS) entry which is preliminary data.</text>
</comment>
<dbReference type="PANTHER" id="PTHR30273">
    <property type="entry name" value="PERIPLASMIC SIGNAL SENSOR AND SIGMA FACTOR ACTIVATOR FECR-RELATED"/>
    <property type="match status" value="1"/>
</dbReference>
<dbReference type="Gene3D" id="2.60.120.1440">
    <property type="match status" value="1"/>
</dbReference>
<reference evidence="4 5" key="1">
    <citation type="submission" date="2020-08" db="EMBL/GenBank/DDBJ databases">
        <title>Genome public.</title>
        <authorList>
            <person name="Liu C."/>
            <person name="Sun Q."/>
        </authorList>
    </citation>
    <scope>NUCLEOTIDE SEQUENCE [LARGE SCALE GENOMIC DNA]</scope>
    <source>
        <strain evidence="4 5">NSJ-56</strain>
    </source>
</reference>
<feature type="domain" description="Protein FecR C-terminal" evidence="3">
    <location>
        <begin position="306"/>
        <end position="373"/>
    </location>
</feature>
<evidence type="ECO:0000259" key="3">
    <source>
        <dbReference type="Pfam" id="PF16344"/>
    </source>
</evidence>
<protein>
    <submittedName>
        <fullName evidence="4">FecR domain-containing protein</fullName>
    </submittedName>
</protein>
<dbReference type="PIRSF" id="PIRSF018266">
    <property type="entry name" value="FecR"/>
    <property type="match status" value="1"/>
</dbReference>
<gene>
    <name evidence="4" type="ORF">H8S64_14495</name>
</gene>
<dbReference type="Proteomes" id="UP000646484">
    <property type="component" value="Unassembled WGS sequence"/>
</dbReference>
<sequence>MQEEIEDIIMKKLSGESLSQEEGACFEAWCQDEEHQEYFEDLRKIRSGILASLVVKKVNKEKAWRKVRPARRRTLVYRVAGYAAMFVSVLGVALALLSREKQDEKITYTRSVVLPGKKMATLTLSTGEQIVLTDTLPQLKEKGTVISHSEEKALVYNQVQDSVPAGVVYNAVTVPRGGEYKLALSDGTIVWLNSDSYIRYPVRFFGDMRQVELRGEAYFEVAKDGGKPFVVRMREYNIRVTGTQFNARSYSNEGTATTLVEGSVQIERGKTVNKLVPGQQAILKDGQVEVRKVDVESQIAWRDGNFSFSQCRLENILDELARWYDVDVFYMNQQVKDYHFSAWFKRSSSISEVIAILEKTKKISLNLKGRMLTVKDNSRN</sequence>
<keyword evidence="1" id="KW-1133">Transmembrane helix</keyword>
<accession>A0ABR7D2Y8</accession>
<feature type="domain" description="FecR protein" evidence="2">
    <location>
        <begin position="172"/>
        <end position="265"/>
    </location>
</feature>
<evidence type="ECO:0000259" key="2">
    <source>
        <dbReference type="Pfam" id="PF04773"/>
    </source>
</evidence>
<dbReference type="InterPro" id="IPR032508">
    <property type="entry name" value="FecR_C"/>
</dbReference>
<dbReference type="EMBL" id="JACOOH010000006">
    <property type="protein sequence ID" value="MBC5622308.1"/>
    <property type="molecule type" value="Genomic_DNA"/>
</dbReference>
<keyword evidence="1" id="KW-0812">Transmembrane</keyword>
<evidence type="ECO:0000313" key="5">
    <source>
        <dbReference type="Proteomes" id="UP000646484"/>
    </source>
</evidence>
<dbReference type="InterPro" id="IPR006860">
    <property type="entry name" value="FecR"/>
</dbReference>
<feature type="transmembrane region" description="Helical" evidence="1">
    <location>
        <begin position="75"/>
        <end position="97"/>
    </location>
</feature>
<organism evidence="4 5">
    <name type="scientific">Butyricimonas hominis</name>
    <dbReference type="NCBI Taxonomy" id="2763032"/>
    <lineage>
        <taxon>Bacteria</taxon>
        <taxon>Pseudomonadati</taxon>
        <taxon>Bacteroidota</taxon>
        <taxon>Bacteroidia</taxon>
        <taxon>Bacteroidales</taxon>
        <taxon>Odoribacteraceae</taxon>
        <taxon>Butyricimonas</taxon>
    </lineage>
</organism>
<dbReference type="PANTHER" id="PTHR30273:SF2">
    <property type="entry name" value="PROTEIN FECR"/>
    <property type="match status" value="1"/>
</dbReference>
<proteinExistence type="predicted"/>
<keyword evidence="1" id="KW-0472">Membrane</keyword>
<dbReference type="Gene3D" id="3.55.50.30">
    <property type="match status" value="1"/>
</dbReference>
<evidence type="ECO:0000313" key="4">
    <source>
        <dbReference type="EMBL" id="MBC5622308.1"/>
    </source>
</evidence>
<keyword evidence="5" id="KW-1185">Reference proteome</keyword>
<name>A0ABR7D2Y8_9BACT</name>